<evidence type="ECO:0000256" key="3">
    <source>
        <dbReference type="ARBA" id="ARBA00023163"/>
    </source>
</evidence>
<evidence type="ECO:0000256" key="1">
    <source>
        <dbReference type="ARBA" id="ARBA00023015"/>
    </source>
</evidence>
<dbReference type="SMART" id="SM00342">
    <property type="entry name" value="HTH_ARAC"/>
    <property type="match status" value="1"/>
</dbReference>
<keyword evidence="2" id="KW-0238">DNA-binding</keyword>
<comment type="caution">
    <text evidence="5">The sequence shown here is derived from an EMBL/GenBank/DDBJ whole genome shotgun (WGS) entry which is preliminary data.</text>
</comment>
<protein>
    <submittedName>
        <fullName evidence="5">AraC family transcriptional regulator</fullName>
    </submittedName>
</protein>
<dbReference type="InterPro" id="IPR018062">
    <property type="entry name" value="HTH_AraC-typ_CS"/>
</dbReference>
<dbReference type="SUPFAM" id="SSF46689">
    <property type="entry name" value="Homeodomain-like"/>
    <property type="match status" value="1"/>
</dbReference>
<keyword evidence="3" id="KW-0804">Transcription</keyword>
<evidence type="ECO:0000313" key="6">
    <source>
        <dbReference type="Proteomes" id="UP001500840"/>
    </source>
</evidence>
<evidence type="ECO:0000259" key="4">
    <source>
        <dbReference type="PROSITE" id="PS01124"/>
    </source>
</evidence>
<feature type="domain" description="HTH araC/xylS-type" evidence="4">
    <location>
        <begin position="150"/>
        <end position="248"/>
    </location>
</feature>
<dbReference type="EMBL" id="BAABGA010000082">
    <property type="protein sequence ID" value="GAA4467098.1"/>
    <property type="molecule type" value="Genomic_DNA"/>
</dbReference>
<dbReference type="InterPro" id="IPR009057">
    <property type="entry name" value="Homeodomain-like_sf"/>
</dbReference>
<dbReference type="PANTHER" id="PTHR46796:SF13">
    <property type="entry name" value="HTH-TYPE TRANSCRIPTIONAL ACTIVATOR RHAS"/>
    <property type="match status" value="1"/>
</dbReference>
<dbReference type="Pfam" id="PF08448">
    <property type="entry name" value="PAS_4"/>
    <property type="match status" value="1"/>
</dbReference>
<evidence type="ECO:0000313" key="5">
    <source>
        <dbReference type="EMBL" id="GAA4467098.1"/>
    </source>
</evidence>
<dbReference type="PROSITE" id="PS00041">
    <property type="entry name" value="HTH_ARAC_FAMILY_1"/>
    <property type="match status" value="1"/>
</dbReference>
<dbReference type="CDD" id="cd00130">
    <property type="entry name" value="PAS"/>
    <property type="match status" value="1"/>
</dbReference>
<dbReference type="PANTHER" id="PTHR46796">
    <property type="entry name" value="HTH-TYPE TRANSCRIPTIONAL ACTIVATOR RHAS-RELATED"/>
    <property type="match status" value="1"/>
</dbReference>
<dbReference type="PROSITE" id="PS01124">
    <property type="entry name" value="HTH_ARAC_FAMILY_2"/>
    <property type="match status" value="1"/>
</dbReference>
<keyword evidence="1" id="KW-0805">Transcription regulation</keyword>
<accession>A0ABP8NK15</accession>
<dbReference type="RefSeq" id="WP_339937601.1">
    <property type="nucleotide sequence ID" value="NZ_BAABGA010000082.1"/>
</dbReference>
<gene>
    <name evidence="5" type="ORF">GCM10023156_56780</name>
</gene>
<dbReference type="Proteomes" id="UP001500840">
    <property type="component" value="Unassembled WGS sequence"/>
</dbReference>
<dbReference type="PRINTS" id="PR00032">
    <property type="entry name" value="HTHARAC"/>
</dbReference>
<dbReference type="InterPro" id="IPR050204">
    <property type="entry name" value="AraC_XylS_family_regulators"/>
</dbReference>
<dbReference type="Gene3D" id="1.10.10.60">
    <property type="entry name" value="Homeodomain-like"/>
    <property type="match status" value="1"/>
</dbReference>
<proteinExistence type="predicted"/>
<reference evidence="6" key="1">
    <citation type="journal article" date="2019" name="Int. J. Syst. Evol. Microbiol.">
        <title>The Global Catalogue of Microorganisms (GCM) 10K type strain sequencing project: providing services to taxonomists for standard genome sequencing and annotation.</title>
        <authorList>
            <consortium name="The Broad Institute Genomics Platform"/>
            <consortium name="The Broad Institute Genome Sequencing Center for Infectious Disease"/>
            <person name="Wu L."/>
            <person name="Ma J."/>
        </authorList>
    </citation>
    <scope>NUCLEOTIDE SEQUENCE [LARGE SCALE GENOMIC DNA]</scope>
    <source>
        <strain evidence="6">JCM 17759</strain>
    </source>
</reference>
<dbReference type="InterPro" id="IPR000014">
    <property type="entry name" value="PAS"/>
</dbReference>
<dbReference type="InterPro" id="IPR035965">
    <property type="entry name" value="PAS-like_dom_sf"/>
</dbReference>
<keyword evidence="6" id="KW-1185">Reference proteome</keyword>
<name>A0ABP8NK15_9BACT</name>
<dbReference type="Pfam" id="PF12833">
    <property type="entry name" value="HTH_18"/>
    <property type="match status" value="1"/>
</dbReference>
<evidence type="ECO:0000256" key="2">
    <source>
        <dbReference type="ARBA" id="ARBA00023125"/>
    </source>
</evidence>
<dbReference type="InterPro" id="IPR013656">
    <property type="entry name" value="PAS_4"/>
</dbReference>
<dbReference type="InterPro" id="IPR018060">
    <property type="entry name" value="HTH_AraC"/>
</dbReference>
<organism evidence="5 6">
    <name type="scientific">Novipirellula rosea</name>
    <dbReference type="NCBI Taxonomy" id="1031540"/>
    <lineage>
        <taxon>Bacteria</taxon>
        <taxon>Pseudomonadati</taxon>
        <taxon>Planctomycetota</taxon>
        <taxon>Planctomycetia</taxon>
        <taxon>Pirellulales</taxon>
        <taxon>Pirellulaceae</taxon>
        <taxon>Novipirellula</taxon>
    </lineage>
</organism>
<dbReference type="SUPFAM" id="SSF55785">
    <property type="entry name" value="PYP-like sensor domain (PAS domain)"/>
    <property type="match status" value="1"/>
</dbReference>
<sequence length="255" mass="28595">MNTWLKPTTEFAARQITSIEVGLLGQLFDQADDVAFFIKNEHGQYVCVNESLAKRHGLKRAADAIGKRPSEICPGDFGQVPAEQDAKVLRTGRALVGHLEMQWHRPHKPVWCLTTKLPIIDSDDQIIGLVGFSRDVRVPVETDIIPNEFAMALEFFEQNPIEISTPSMLADRANMSLQRLARLTKRLFGLTPSQFIRQTRVATASRLLLDTDKTIADISFSSGFYDQSAFTRAFRAATGVTPSQFRQQTQNLSKE</sequence>
<dbReference type="InterPro" id="IPR020449">
    <property type="entry name" value="Tscrpt_reg_AraC-type_HTH"/>
</dbReference>
<dbReference type="Gene3D" id="3.30.450.20">
    <property type="entry name" value="PAS domain"/>
    <property type="match status" value="1"/>
</dbReference>